<keyword evidence="2" id="KW-0175">Coiled coil</keyword>
<evidence type="ECO:0000256" key="2">
    <source>
        <dbReference type="SAM" id="Coils"/>
    </source>
</evidence>
<feature type="compositionally biased region" description="Acidic residues" evidence="3">
    <location>
        <begin position="128"/>
        <end position="140"/>
    </location>
</feature>
<feature type="domain" description="RING-type" evidence="4">
    <location>
        <begin position="6"/>
        <end position="58"/>
    </location>
</feature>
<evidence type="ECO:0000259" key="4">
    <source>
        <dbReference type="PROSITE" id="PS50089"/>
    </source>
</evidence>
<feature type="compositionally biased region" description="Low complexity" evidence="3">
    <location>
        <begin position="600"/>
        <end position="624"/>
    </location>
</feature>
<keyword evidence="1" id="KW-0862">Zinc</keyword>
<dbReference type="CDD" id="cd16448">
    <property type="entry name" value="RING-H2"/>
    <property type="match status" value="1"/>
</dbReference>
<dbReference type="SUPFAM" id="SSF57850">
    <property type="entry name" value="RING/U-box"/>
    <property type="match status" value="1"/>
</dbReference>
<feature type="coiled-coil region" evidence="2">
    <location>
        <begin position="151"/>
        <end position="178"/>
    </location>
</feature>
<dbReference type="OrthoDB" id="2529635at2759"/>
<dbReference type="InterPro" id="IPR001841">
    <property type="entry name" value="Znf_RING"/>
</dbReference>
<feature type="compositionally biased region" description="Basic residues" evidence="3">
    <location>
        <begin position="108"/>
        <end position="123"/>
    </location>
</feature>
<name>A0A5C5G2W8_9BASI</name>
<evidence type="ECO:0000313" key="6">
    <source>
        <dbReference type="Proteomes" id="UP000311382"/>
    </source>
</evidence>
<dbReference type="PROSITE" id="PS50089">
    <property type="entry name" value="ZF_RING_2"/>
    <property type="match status" value="1"/>
</dbReference>
<evidence type="ECO:0000256" key="1">
    <source>
        <dbReference type="PROSITE-ProRule" id="PRU00175"/>
    </source>
</evidence>
<accession>A0A5C5G2W8</accession>
<dbReference type="Gene3D" id="3.30.40.10">
    <property type="entry name" value="Zinc/RING finger domain, C3HC4 (zinc finger)"/>
    <property type="match status" value="1"/>
</dbReference>
<dbReference type="InterPro" id="IPR013083">
    <property type="entry name" value="Znf_RING/FYVE/PHD"/>
</dbReference>
<comment type="caution">
    <text evidence="5">The sequence shown here is derived from an EMBL/GenBank/DDBJ whole genome shotgun (WGS) entry which is preliminary data.</text>
</comment>
<keyword evidence="1" id="KW-0863">Zinc-finger</keyword>
<dbReference type="GO" id="GO:0008270">
    <property type="term" value="F:zinc ion binding"/>
    <property type="evidence" value="ECO:0007669"/>
    <property type="project" value="UniProtKB-KW"/>
</dbReference>
<keyword evidence="6" id="KW-1185">Reference proteome</keyword>
<feature type="region of interest" description="Disordered" evidence="3">
    <location>
        <begin position="477"/>
        <end position="512"/>
    </location>
</feature>
<gene>
    <name evidence="5" type="ORF">DMC30DRAFT_21007</name>
</gene>
<dbReference type="PANTHER" id="PTHR23159:SF31">
    <property type="entry name" value="CENTROSOME-ASSOCIATED PROTEIN CEP250 ISOFORM X1"/>
    <property type="match status" value="1"/>
</dbReference>
<feature type="region of interest" description="Disordered" evidence="3">
    <location>
        <begin position="93"/>
        <end position="151"/>
    </location>
</feature>
<evidence type="ECO:0000256" key="3">
    <source>
        <dbReference type="SAM" id="MobiDB-lite"/>
    </source>
</evidence>
<feature type="compositionally biased region" description="Low complexity" evidence="3">
    <location>
        <begin position="649"/>
        <end position="660"/>
    </location>
</feature>
<feature type="compositionally biased region" description="Basic and acidic residues" evidence="3">
    <location>
        <begin position="574"/>
        <end position="584"/>
    </location>
</feature>
<organism evidence="5 6">
    <name type="scientific">Rhodotorula diobovata</name>
    <dbReference type="NCBI Taxonomy" id="5288"/>
    <lineage>
        <taxon>Eukaryota</taxon>
        <taxon>Fungi</taxon>
        <taxon>Dikarya</taxon>
        <taxon>Basidiomycota</taxon>
        <taxon>Pucciniomycotina</taxon>
        <taxon>Microbotryomycetes</taxon>
        <taxon>Sporidiobolales</taxon>
        <taxon>Sporidiobolaceae</taxon>
        <taxon>Rhodotorula</taxon>
    </lineage>
</organism>
<evidence type="ECO:0000313" key="5">
    <source>
        <dbReference type="EMBL" id="TNY23447.1"/>
    </source>
</evidence>
<proteinExistence type="predicted"/>
<feature type="coiled-coil region" evidence="2">
    <location>
        <begin position="271"/>
        <end position="359"/>
    </location>
</feature>
<dbReference type="PANTHER" id="PTHR23159">
    <property type="entry name" value="CENTROSOMAL PROTEIN 2"/>
    <property type="match status" value="1"/>
</dbReference>
<sequence length="698" mass="76803">MNGHKCLICLGSRSESRPPSKPANEDWCALTSCGHVLHLSCTQQWVRSTTDPDKLCPLGCASLDVKRKKARGGALTESLPYLRIFLDAPDPPGAPSSDAVDMDDVKPRLTRRNKGKGKGKGKARAIPDDEEEDEEDEQASEDATAAGQDEVKRLRRERAELHDTARTQREHIKRLEAELRRSAVAPPVPVQTEGRSVVAPAPAYASTSGAVGQVRSRYFSSIAPAPPRDPLRPDRTTWRDDCYDDDDDDEMRCGSCGHGHGCYDECLGPSVHEVQDELEEAHEELARLRATARANDPQAVAALAAQLRALQTRFDELRDKSDELQARYDELVRERDELVNDHHEARIKWEEEMRRLKDKLRTSGASGEEVIRQLGQEIDEKDHEIFLLKAAQDGHKLRADAACKAADEIAAKARQESLAVQAEAQQRIKVEKDKAAEDHDIRKRFERAHQDTLQRYKKLKKKLKDLQTKRGILATDSDDDAVSAPQASTSAATVSHKRSRTSLSPDQAGPAAFRINNNSRLLASPTKRAHSRTPVDPCDISLETDPVEYADADDDDDLEYVDAPRLIEEAEEEGVQHRGDEVENRPPVGLESDSSDVEIVESSFFARPASSSAPARPLAARGSAVNAFPTASASSSKKRAFGLTTLVEGSSRASSSSGSGWAPKKPALSQARSDKYLPDFASSRAAATTGPKHRIKRK</sequence>
<feature type="coiled-coil region" evidence="2">
    <location>
        <begin position="442"/>
        <end position="469"/>
    </location>
</feature>
<protein>
    <recommendedName>
        <fullName evidence="4">RING-type domain-containing protein</fullName>
    </recommendedName>
</protein>
<dbReference type="EMBL" id="SOZI01000011">
    <property type="protein sequence ID" value="TNY23447.1"/>
    <property type="molecule type" value="Genomic_DNA"/>
</dbReference>
<feature type="region of interest" description="Disordered" evidence="3">
    <location>
        <begin position="570"/>
        <end position="698"/>
    </location>
</feature>
<keyword evidence="1" id="KW-0479">Metal-binding</keyword>
<dbReference type="AlphaFoldDB" id="A0A5C5G2W8"/>
<reference evidence="5 6" key="1">
    <citation type="submission" date="2019-03" db="EMBL/GenBank/DDBJ databases">
        <title>Rhodosporidium diobovatum UCD-FST 08-225 genome sequencing, assembly, and annotation.</title>
        <authorList>
            <person name="Fakankun I.U."/>
            <person name="Fristensky B."/>
            <person name="Levin D.B."/>
        </authorList>
    </citation>
    <scope>NUCLEOTIDE SEQUENCE [LARGE SCALE GENOMIC DNA]</scope>
    <source>
        <strain evidence="5 6">UCD-FST 08-225</strain>
    </source>
</reference>
<dbReference type="Proteomes" id="UP000311382">
    <property type="component" value="Unassembled WGS sequence"/>
</dbReference>